<name>A0A2U8GNA5_9RHOO</name>
<dbReference type="InterPro" id="IPR011990">
    <property type="entry name" value="TPR-like_helical_dom_sf"/>
</dbReference>
<evidence type="ECO:0000313" key="3">
    <source>
        <dbReference type="EMBL" id="AWI74643.1"/>
    </source>
</evidence>
<gene>
    <name evidence="3" type="ORF">CEW83_04960</name>
</gene>
<evidence type="ECO:0000256" key="1">
    <source>
        <dbReference type="PROSITE-ProRule" id="PRU00339"/>
    </source>
</evidence>
<keyword evidence="4" id="KW-1185">Reference proteome</keyword>
<dbReference type="InterPro" id="IPR019734">
    <property type="entry name" value="TPR_rpt"/>
</dbReference>
<protein>
    <recommendedName>
        <fullName evidence="5">Tetratricopeptide repeat protein</fullName>
    </recommendedName>
</protein>
<dbReference type="Gene3D" id="1.25.40.10">
    <property type="entry name" value="Tetratricopeptide repeat domain"/>
    <property type="match status" value="1"/>
</dbReference>
<dbReference type="AlphaFoldDB" id="A0A2U8GNA5"/>
<dbReference type="SUPFAM" id="SSF48452">
    <property type="entry name" value="TPR-like"/>
    <property type="match status" value="1"/>
</dbReference>
<evidence type="ECO:0000313" key="4">
    <source>
        <dbReference type="Proteomes" id="UP000244930"/>
    </source>
</evidence>
<evidence type="ECO:0008006" key="5">
    <source>
        <dbReference type="Google" id="ProtNLM"/>
    </source>
</evidence>
<dbReference type="EMBL" id="CP022187">
    <property type="protein sequence ID" value="AWI74643.1"/>
    <property type="molecule type" value="Genomic_DNA"/>
</dbReference>
<dbReference type="PROSITE" id="PS50005">
    <property type="entry name" value="TPR"/>
    <property type="match status" value="1"/>
</dbReference>
<feature type="repeat" description="TPR" evidence="1">
    <location>
        <begin position="105"/>
        <end position="138"/>
    </location>
</feature>
<evidence type="ECO:0000256" key="2">
    <source>
        <dbReference type="SAM" id="MobiDB-lite"/>
    </source>
</evidence>
<dbReference type="Proteomes" id="UP000244930">
    <property type="component" value="Chromosome"/>
</dbReference>
<organism evidence="3 4">
    <name type="scientific">Parazoarcus communis</name>
    <dbReference type="NCBI Taxonomy" id="41977"/>
    <lineage>
        <taxon>Bacteria</taxon>
        <taxon>Pseudomonadati</taxon>
        <taxon>Pseudomonadota</taxon>
        <taxon>Betaproteobacteria</taxon>
        <taxon>Rhodocyclales</taxon>
        <taxon>Zoogloeaceae</taxon>
        <taxon>Parazoarcus</taxon>
    </lineage>
</organism>
<accession>A0A2U8GNA5</accession>
<feature type="region of interest" description="Disordered" evidence="2">
    <location>
        <begin position="221"/>
        <end position="242"/>
    </location>
</feature>
<proteinExistence type="predicted"/>
<reference evidence="3 4" key="1">
    <citation type="submission" date="2017-06" db="EMBL/GenBank/DDBJ databases">
        <title>Azoarcus.</title>
        <authorList>
            <person name="Woo J.-H."/>
            <person name="Kim H.-S."/>
        </authorList>
    </citation>
    <scope>NUCLEOTIDE SEQUENCE [LARGE SCALE GENOMIC DNA]</scope>
    <source>
        <strain evidence="3 4">TSPY31</strain>
    </source>
</reference>
<dbReference type="KEGG" id="acom:CEW83_04960"/>
<sequence>MKSIWHFKNGNVLCAKHFYNADGGLKVNAFHLVRVGSSLLNSALIVSVILSLSACATVAGKPEATGFADVYEATGKTVERLLVEDRRGEAVAVLQAVTSRFPLHAEPWVRLASLHFDAGEYGHAIVSADEALQRDPASQLAKSIRAVSGLRVATSSLVDLRAEAPLTGSTRADATRLAIVLRGTLGEEVLVPEAVPAPKRVTRRASAAAAGRAVSVVRERGATGGANSSAPAVNGDPFSVLK</sequence>
<keyword evidence="1" id="KW-0802">TPR repeat</keyword>